<feature type="transmembrane region" description="Helical" evidence="7">
    <location>
        <begin position="733"/>
        <end position="760"/>
    </location>
</feature>
<dbReference type="KEGG" id="dalk:DSCA_58690"/>
<feature type="domain" description="ABC3 transporter permease C-terminal" evidence="8">
    <location>
        <begin position="738"/>
        <end position="858"/>
    </location>
</feature>
<name>A0A5K7YV83_9BACT</name>
<reference evidence="10 11" key="1">
    <citation type="submission" date="2019-11" db="EMBL/GenBank/DDBJ databases">
        <title>Comparative genomics of hydrocarbon-degrading Desulfosarcina strains.</title>
        <authorList>
            <person name="Watanabe M."/>
            <person name="Kojima H."/>
            <person name="Fukui M."/>
        </authorList>
    </citation>
    <scope>NUCLEOTIDE SEQUENCE [LARGE SCALE GENOMIC DNA]</scope>
    <source>
        <strain evidence="10 11">PL12</strain>
    </source>
</reference>
<comment type="subcellular location">
    <subcellularLocation>
        <location evidence="1">Cell membrane</location>
        <topology evidence="1">Multi-pass membrane protein</topology>
    </subcellularLocation>
</comment>
<dbReference type="GO" id="GO:0098797">
    <property type="term" value="C:plasma membrane protein complex"/>
    <property type="evidence" value="ECO:0007669"/>
    <property type="project" value="TreeGrafter"/>
</dbReference>
<evidence type="ECO:0000313" key="10">
    <source>
        <dbReference type="EMBL" id="BBO71939.1"/>
    </source>
</evidence>
<dbReference type="Proteomes" id="UP000427906">
    <property type="component" value="Chromosome"/>
</dbReference>
<feature type="transmembrane region" description="Helical" evidence="7">
    <location>
        <begin position="789"/>
        <end position="813"/>
    </location>
</feature>
<dbReference type="Pfam" id="PF12704">
    <property type="entry name" value="MacB_PCD"/>
    <property type="match status" value="2"/>
</dbReference>
<gene>
    <name evidence="10" type="ORF">DSCA_58690</name>
</gene>
<dbReference type="EMBL" id="AP021874">
    <property type="protein sequence ID" value="BBO71939.1"/>
    <property type="molecule type" value="Genomic_DNA"/>
</dbReference>
<dbReference type="PANTHER" id="PTHR30489">
    <property type="entry name" value="LIPOPROTEIN-RELEASING SYSTEM TRANSMEMBRANE PROTEIN LOLE"/>
    <property type="match status" value="1"/>
</dbReference>
<proteinExistence type="inferred from homology"/>
<evidence type="ECO:0000256" key="6">
    <source>
        <dbReference type="ARBA" id="ARBA00023136"/>
    </source>
</evidence>
<organism evidence="10 11">
    <name type="scientific">Desulfosarcina alkanivorans</name>
    <dbReference type="NCBI Taxonomy" id="571177"/>
    <lineage>
        <taxon>Bacteria</taxon>
        <taxon>Pseudomonadati</taxon>
        <taxon>Thermodesulfobacteriota</taxon>
        <taxon>Desulfobacteria</taxon>
        <taxon>Desulfobacterales</taxon>
        <taxon>Desulfosarcinaceae</taxon>
        <taxon>Desulfosarcina</taxon>
    </lineage>
</organism>
<evidence type="ECO:0000259" key="8">
    <source>
        <dbReference type="Pfam" id="PF02687"/>
    </source>
</evidence>
<feature type="transmembrane region" description="Helical" evidence="7">
    <location>
        <begin position="363"/>
        <end position="385"/>
    </location>
</feature>
<evidence type="ECO:0000256" key="5">
    <source>
        <dbReference type="ARBA" id="ARBA00022989"/>
    </source>
</evidence>
<dbReference type="Pfam" id="PF02687">
    <property type="entry name" value="FtsX"/>
    <property type="match status" value="2"/>
</dbReference>
<evidence type="ECO:0000259" key="9">
    <source>
        <dbReference type="Pfam" id="PF12704"/>
    </source>
</evidence>
<feature type="domain" description="MacB-like periplasmic core" evidence="9">
    <location>
        <begin position="495"/>
        <end position="687"/>
    </location>
</feature>
<keyword evidence="6 7" id="KW-0472">Membrane</keyword>
<sequence length="867" mass="93798">MRGLLAGSLRYLRLFHWFSLRHLQGHMMRTVAVLLGIALGAAVFTSVRLAVHATLDSFGRSMDLIAGDSDLTLVRPGGRLPDTLVPALIEHPAVRTASPVLSTYVRPADRETPFLLIGIDPVLDRDLRTWTVQSSGQGADVQWGAIIARPGSVVIGARLGEAFGWRSGEQVRLVHSNRTATFSILAMLDRDGLALVEGGRIALCDIATFQEFTGLFGQADRIDLKIEPGMAADAKASLAALLPAGVVARSPSARSRSGRGMIRAYELSLTFLSFISLFVGMFLVYSLVALNAAARRRELAVMRATGASGRLLFCLFVGEGAFVGLVGWLLALPISTVLVRYLLDAVSRTVSMLFVRVQVDGLSLSPWEVLLSFGVTLTVAVLAALQPAREAMGVPPREALDIDPGTSLRPRLIRNMALGGVGLLALVYPVSRLPSPPSVSLPGYLAAFLLFVGFALLAPLLLRQFGRLAAPRLLRLGGQPAFLAAGYLKESGVQTAISVGALITAVALFTALVVMIHSFRSTVALWVQQSIAGDIYIRPKLAELNRFRDPLPSRVVAAIQSLPVPVELVPMQRLELDLEGHRHLFEAMDYEAYARRSRFIWMGGDAGRIEADLIAGKGAVVSEVFANSTGLNAGDRYRVQVGEQVLDVPILGVFRDYRTRGGAVYYSLTHYRQRFGDDAWSGVQINFSQRGAELREAMERVWSSLLTCCGETIEMIDGRHLRRAVLRIFDETFAITTVLLLIALVVAALGIATTLAVLVLQRRVQINTIRALGGSAAQLRRMIIWEASLIVLAGQAAGLICGFILSTLLIFVVNRQSFGWTFLYRVDWSSLLTALPLISAAALLAALPAVRLALSTSPATLLRGGTR</sequence>
<feature type="transmembrane region" description="Helical" evidence="7">
    <location>
        <begin position="269"/>
        <end position="290"/>
    </location>
</feature>
<keyword evidence="4 7" id="KW-0812">Transmembrane</keyword>
<dbReference type="AlphaFoldDB" id="A0A5K7YV83"/>
<dbReference type="RefSeq" id="WP_155319707.1">
    <property type="nucleotide sequence ID" value="NZ_AP021874.1"/>
</dbReference>
<feature type="domain" description="ABC3 transporter permease C-terminal" evidence="8">
    <location>
        <begin position="271"/>
        <end position="396"/>
    </location>
</feature>
<feature type="transmembrane region" description="Helical" evidence="7">
    <location>
        <begin position="311"/>
        <end position="343"/>
    </location>
</feature>
<evidence type="ECO:0000256" key="2">
    <source>
        <dbReference type="ARBA" id="ARBA00005236"/>
    </source>
</evidence>
<evidence type="ECO:0000256" key="4">
    <source>
        <dbReference type="ARBA" id="ARBA00022692"/>
    </source>
</evidence>
<evidence type="ECO:0000256" key="1">
    <source>
        <dbReference type="ARBA" id="ARBA00004651"/>
    </source>
</evidence>
<feature type="transmembrane region" description="Helical" evidence="7">
    <location>
        <begin position="833"/>
        <end position="854"/>
    </location>
</feature>
<dbReference type="OrthoDB" id="9780560at2"/>
<protein>
    <submittedName>
        <fullName evidence="10">Permease</fullName>
    </submittedName>
</protein>
<evidence type="ECO:0000256" key="3">
    <source>
        <dbReference type="ARBA" id="ARBA00022475"/>
    </source>
</evidence>
<dbReference type="GO" id="GO:0044874">
    <property type="term" value="P:lipoprotein localization to outer membrane"/>
    <property type="evidence" value="ECO:0007669"/>
    <property type="project" value="TreeGrafter"/>
</dbReference>
<evidence type="ECO:0000313" key="11">
    <source>
        <dbReference type="Proteomes" id="UP000427906"/>
    </source>
</evidence>
<feature type="transmembrane region" description="Helical" evidence="7">
    <location>
        <begin position="412"/>
        <end position="431"/>
    </location>
</feature>
<feature type="transmembrane region" description="Helical" evidence="7">
    <location>
        <begin position="443"/>
        <end position="462"/>
    </location>
</feature>
<feature type="transmembrane region" description="Helical" evidence="7">
    <location>
        <begin position="496"/>
        <end position="519"/>
    </location>
</feature>
<accession>A0A5K7YV83</accession>
<comment type="similarity">
    <text evidence="2">Belongs to the ABC-4 integral membrane protein family. LolC/E subfamily.</text>
</comment>
<keyword evidence="3" id="KW-1003">Cell membrane</keyword>
<feature type="domain" description="MacB-like periplasmic core" evidence="9">
    <location>
        <begin position="30"/>
        <end position="234"/>
    </location>
</feature>
<dbReference type="InterPro" id="IPR003838">
    <property type="entry name" value="ABC3_permease_C"/>
</dbReference>
<dbReference type="InterPro" id="IPR051447">
    <property type="entry name" value="Lipoprotein-release_system"/>
</dbReference>
<dbReference type="PANTHER" id="PTHR30489:SF0">
    <property type="entry name" value="LIPOPROTEIN-RELEASING SYSTEM TRANSMEMBRANE PROTEIN LOLE"/>
    <property type="match status" value="1"/>
</dbReference>
<keyword evidence="5 7" id="KW-1133">Transmembrane helix</keyword>
<dbReference type="InterPro" id="IPR025857">
    <property type="entry name" value="MacB_PCD"/>
</dbReference>
<keyword evidence="11" id="KW-1185">Reference proteome</keyword>
<evidence type="ECO:0000256" key="7">
    <source>
        <dbReference type="SAM" id="Phobius"/>
    </source>
</evidence>